<evidence type="ECO:0000256" key="5">
    <source>
        <dbReference type="ARBA" id="ARBA00022989"/>
    </source>
</evidence>
<evidence type="ECO:0000256" key="3">
    <source>
        <dbReference type="ARBA" id="ARBA00022475"/>
    </source>
</evidence>
<feature type="transmembrane region" description="Helical" evidence="7">
    <location>
        <begin position="354"/>
        <end position="372"/>
    </location>
</feature>
<dbReference type="Proteomes" id="UP001265259">
    <property type="component" value="Unassembled WGS sequence"/>
</dbReference>
<dbReference type="PANTHER" id="PTHR30250">
    <property type="entry name" value="PST FAMILY PREDICTED COLANIC ACID TRANSPORTER"/>
    <property type="match status" value="1"/>
</dbReference>
<evidence type="ECO:0000313" key="9">
    <source>
        <dbReference type="Proteomes" id="UP001265259"/>
    </source>
</evidence>
<feature type="transmembrane region" description="Helical" evidence="7">
    <location>
        <begin position="161"/>
        <end position="190"/>
    </location>
</feature>
<keyword evidence="9" id="KW-1185">Reference proteome</keyword>
<evidence type="ECO:0000256" key="1">
    <source>
        <dbReference type="ARBA" id="ARBA00004651"/>
    </source>
</evidence>
<comment type="subcellular location">
    <subcellularLocation>
        <location evidence="1">Cell membrane</location>
        <topology evidence="1">Multi-pass membrane protein</topology>
    </subcellularLocation>
</comment>
<evidence type="ECO:0000256" key="7">
    <source>
        <dbReference type="SAM" id="Phobius"/>
    </source>
</evidence>
<keyword evidence="4 7" id="KW-0812">Transmembrane</keyword>
<sequence>MPLSFRPGPFARNLMAYCLSEVAAKASRILVVVAVARTMDATAIGVAAAALAGSDILKALTENGAGQRIIAASEQDLPGICRTARRIFWAWCLGLFALQIALGLGLWAASGDAMLFVLIAILAGEYLFMPAGLVNCALAMRAGKMRQTASIAAGQVVGANALTALLAVLIAGPLALVLPRLLAAPIWLVAMRRLQPWTPVPATPAPLGPFVRYGASVLGTEVVKALRLQADKLVIAALMGAEALGIYFLAFNAGLGLATSFSQAFATVLFPHLCTASDRIAALRQALTLSLCILVPVVLVQALLVPVYVPILFGDDWTGLAPIVRILCLAAIPAIVWASAAGWLRAADRPEVEFALTLGMTAALIANTVLLAPHGLVAIALGYLAVSAVAQIGGAAPVLLRAFLPAQPRFA</sequence>
<keyword evidence="5 7" id="KW-1133">Transmembrane helix</keyword>
<evidence type="ECO:0000256" key="6">
    <source>
        <dbReference type="ARBA" id="ARBA00023136"/>
    </source>
</evidence>
<evidence type="ECO:0000256" key="4">
    <source>
        <dbReference type="ARBA" id="ARBA00022692"/>
    </source>
</evidence>
<feature type="transmembrane region" description="Helical" evidence="7">
    <location>
        <begin position="233"/>
        <end position="251"/>
    </location>
</feature>
<name>A0ABU3DH02_9RHOB</name>
<dbReference type="InterPro" id="IPR050833">
    <property type="entry name" value="Poly_Biosynth_Transport"/>
</dbReference>
<comment type="similarity">
    <text evidence="2">Belongs to the polysaccharide synthase family.</text>
</comment>
<dbReference type="Pfam" id="PF13440">
    <property type="entry name" value="Polysacc_synt_3"/>
    <property type="match status" value="1"/>
</dbReference>
<accession>A0ABU3DH02</accession>
<evidence type="ECO:0000256" key="2">
    <source>
        <dbReference type="ARBA" id="ARBA00007430"/>
    </source>
</evidence>
<dbReference type="RefSeq" id="WP_311691038.1">
    <property type="nucleotide sequence ID" value="NZ_JAVRHL010000002.1"/>
</dbReference>
<feature type="transmembrane region" description="Helical" evidence="7">
    <location>
        <begin position="378"/>
        <end position="400"/>
    </location>
</feature>
<feature type="transmembrane region" description="Helical" evidence="7">
    <location>
        <begin position="286"/>
        <end position="311"/>
    </location>
</feature>
<evidence type="ECO:0000313" key="8">
    <source>
        <dbReference type="EMBL" id="MDT0682983.1"/>
    </source>
</evidence>
<keyword evidence="6 7" id="KW-0472">Membrane</keyword>
<organism evidence="8 9">
    <name type="scientific">Tropicimonas omnivorans</name>
    <dbReference type="NCBI Taxonomy" id="3075590"/>
    <lineage>
        <taxon>Bacteria</taxon>
        <taxon>Pseudomonadati</taxon>
        <taxon>Pseudomonadota</taxon>
        <taxon>Alphaproteobacteria</taxon>
        <taxon>Rhodobacterales</taxon>
        <taxon>Roseobacteraceae</taxon>
        <taxon>Tropicimonas</taxon>
    </lineage>
</organism>
<comment type="caution">
    <text evidence="8">The sequence shown here is derived from an EMBL/GenBank/DDBJ whole genome shotgun (WGS) entry which is preliminary data.</text>
</comment>
<feature type="transmembrane region" description="Helical" evidence="7">
    <location>
        <begin position="115"/>
        <end position="140"/>
    </location>
</feature>
<proteinExistence type="inferred from homology"/>
<dbReference type="PANTHER" id="PTHR30250:SF10">
    <property type="entry name" value="LIPOPOLYSACCHARIDE BIOSYNTHESIS PROTEIN WZXC"/>
    <property type="match status" value="1"/>
</dbReference>
<feature type="transmembrane region" description="Helical" evidence="7">
    <location>
        <begin position="87"/>
        <end position="109"/>
    </location>
</feature>
<gene>
    <name evidence="8" type="ORF">RM543_09815</name>
</gene>
<protein>
    <submittedName>
        <fullName evidence="8">Oligosaccharide flippase family protein</fullName>
    </submittedName>
</protein>
<reference evidence="8 9" key="1">
    <citation type="submission" date="2023-09" db="EMBL/GenBank/DDBJ databases">
        <authorList>
            <person name="Rey-Velasco X."/>
        </authorList>
    </citation>
    <scope>NUCLEOTIDE SEQUENCE [LARGE SCALE GENOMIC DNA]</scope>
    <source>
        <strain evidence="8 9">F158</strain>
    </source>
</reference>
<feature type="transmembrane region" description="Helical" evidence="7">
    <location>
        <begin position="323"/>
        <end position="342"/>
    </location>
</feature>
<keyword evidence="3" id="KW-1003">Cell membrane</keyword>
<dbReference type="EMBL" id="JAVRHL010000002">
    <property type="protein sequence ID" value="MDT0682983.1"/>
    <property type="molecule type" value="Genomic_DNA"/>
</dbReference>